<evidence type="ECO:0000256" key="1">
    <source>
        <dbReference type="SAM" id="MobiDB-lite"/>
    </source>
</evidence>
<accession>A0A9N9KGF4</accession>
<feature type="region of interest" description="Disordered" evidence="1">
    <location>
        <begin position="1"/>
        <end position="60"/>
    </location>
</feature>
<dbReference type="Proteomes" id="UP000789405">
    <property type="component" value="Unassembled WGS sequence"/>
</dbReference>
<feature type="compositionally biased region" description="Basic and acidic residues" evidence="1">
    <location>
        <begin position="1"/>
        <end position="15"/>
    </location>
</feature>
<gene>
    <name evidence="2" type="ORF">DERYTH_LOCUS28442</name>
</gene>
<sequence>DDHEELRKTPDHKIYSDSFVPPTRRSESDAKETDSDDFSPDKRNPKNFTFDEFVDGNDEYVDDNQEIALDENDDGNP</sequence>
<feature type="non-terminal residue" evidence="2">
    <location>
        <position position="77"/>
    </location>
</feature>
<reference evidence="2" key="1">
    <citation type="submission" date="2021-06" db="EMBL/GenBank/DDBJ databases">
        <authorList>
            <person name="Kallberg Y."/>
            <person name="Tangrot J."/>
            <person name="Rosling A."/>
        </authorList>
    </citation>
    <scope>NUCLEOTIDE SEQUENCE</scope>
    <source>
        <strain evidence="2">MA453B</strain>
    </source>
</reference>
<comment type="caution">
    <text evidence="2">The sequence shown here is derived from an EMBL/GenBank/DDBJ whole genome shotgun (WGS) entry which is preliminary data.</text>
</comment>
<name>A0A9N9KGF4_9GLOM</name>
<evidence type="ECO:0000313" key="2">
    <source>
        <dbReference type="EMBL" id="CAG8828197.1"/>
    </source>
</evidence>
<evidence type="ECO:0000313" key="3">
    <source>
        <dbReference type="Proteomes" id="UP000789405"/>
    </source>
</evidence>
<dbReference type="EMBL" id="CAJVPY010071009">
    <property type="protein sequence ID" value="CAG8828197.1"/>
    <property type="molecule type" value="Genomic_DNA"/>
</dbReference>
<organism evidence="2 3">
    <name type="scientific">Dentiscutata erythropus</name>
    <dbReference type="NCBI Taxonomy" id="1348616"/>
    <lineage>
        <taxon>Eukaryota</taxon>
        <taxon>Fungi</taxon>
        <taxon>Fungi incertae sedis</taxon>
        <taxon>Mucoromycota</taxon>
        <taxon>Glomeromycotina</taxon>
        <taxon>Glomeromycetes</taxon>
        <taxon>Diversisporales</taxon>
        <taxon>Gigasporaceae</taxon>
        <taxon>Dentiscutata</taxon>
    </lineage>
</organism>
<keyword evidence="3" id="KW-1185">Reference proteome</keyword>
<proteinExistence type="predicted"/>
<dbReference type="AlphaFoldDB" id="A0A9N9KGF4"/>
<feature type="compositionally biased region" description="Basic and acidic residues" evidence="1">
    <location>
        <begin position="24"/>
        <end position="44"/>
    </location>
</feature>
<protein>
    <submittedName>
        <fullName evidence="2">22309_t:CDS:1</fullName>
    </submittedName>
</protein>
<feature type="non-terminal residue" evidence="2">
    <location>
        <position position="1"/>
    </location>
</feature>